<keyword evidence="6 10" id="KW-0812">Transmembrane</keyword>
<dbReference type="PANTHER" id="PTHR45436">
    <property type="entry name" value="SENSOR HISTIDINE KINASE YKOH"/>
    <property type="match status" value="1"/>
</dbReference>
<dbReference type="CDD" id="cd00082">
    <property type="entry name" value="HisKA"/>
    <property type="match status" value="1"/>
</dbReference>
<dbReference type="PROSITE" id="PS50885">
    <property type="entry name" value="HAMP"/>
    <property type="match status" value="1"/>
</dbReference>
<evidence type="ECO:0000256" key="3">
    <source>
        <dbReference type="ARBA" id="ARBA00012438"/>
    </source>
</evidence>
<keyword evidence="10" id="KW-0472">Membrane</keyword>
<dbReference type="InterPro" id="IPR005467">
    <property type="entry name" value="His_kinase_dom"/>
</dbReference>
<dbReference type="SUPFAM" id="SSF55874">
    <property type="entry name" value="ATPase domain of HSP90 chaperone/DNA topoisomerase II/histidine kinase"/>
    <property type="match status" value="1"/>
</dbReference>
<dbReference type="InterPro" id="IPR003661">
    <property type="entry name" value="HisK_dim/P_dom"/>
</dbReference>
<dbReference type="InterPro" id="IPR036890">
    <property type="entry name" value="HATPase_C_sf"/>
</dbReference>
<dbReference type="EC" id="2.7.13.3" evidence="3"/>
<dbReference type="SMART" id="SM00387">
    <property type="entry name" value="HATPase_c"/>
    <property type="match status" value="1"/>
</dbReference>
<dbReference type="AlphaFoldDB" id="A0AB39CMX6"/>
<evidence type="ECO:0000256" key="2">
    <source>
        <dbReference type="ARBA" id="ARBA00004370"/>
    </source>
</evidence>
<dbReference type="InterPro" id="IPR050428">
    <property type="entry name" value="TCS_sensor_his_kinase"/>
</dbReference>
<proteinExistence type="predicted"/>
<dbReference type="Gene3D" id="1.10.287.130">
    <property type="match status" value="1"/>
</dbReference>
<dbReference type="PANTHER" id="PTHR45436:SF16">
    <property type="entry name" value="HISTIDINE KINASE"/>
    <property type="match status" value="1"/>
</dbReference>
<keyword evidence="7 13" id="KW-0418">Kinase</keyword>
<dbReference type="SUPFAM" id="SSF47384">
    <property type="entry name" value="Homodimeric domain of signal transducing histidine kinase"/>
    <property type="match status" value="1"/>
</dbReference>
<keyword evidence="8 10" id="KW-1133">Transmembrane helix</keyword>
<evidence type="ECO:0000256" key="9">
    <source>
        <dbReference type="ARBA" id="ARBA00023012"/>
    </source>
</evidence>
<accession>A0AB39CMX6</accession>
<name>A0AB39CMX6_9BURK</name>
<feature type="transmembrane region" description="Helical" evidence="10">
    <location>
        <begin position="139"/>
        <end position="159"/>
    </location>
</feature>
<evidence type="ECO:0000256" key="10">
    <source>
        <dbReference type="SAM" id="Phobius"/>
    </source>
</evidence>
<feature type="transmembrane region" description="Helical" evidence="10">
    <location>
        <begin position="12"/>
        <end position="33"/>
    </location>
</feature>
<evidence type="ECO:0000259" key="11">
    <source>
        <dbReference type="PROSITE" id="PS50109"/>
    </source>
</evidence>
<dbReference type="GO" id="GO:0005886">
    <property type="term" value="C:plasma membrane"/>
    <property type="evidence" value="ECO:0007669"/>
    <property type="project" value="TreeGrafter"/>
</dbReference>
<reference evidence="13" key="1">
    <citation type="submission" date="2024-05" db="EMBL/GenBank/DDBJ databases">
        <authorList>
            <person name="Luo Y.-C."/>
            <person name="Nicholds J."/>
            <person name="Mortimer T."/>
            <person name="Maboni G."/>
        </authorList>
    </citation>
    <scope>NUCLEOTIDE SEQUENCE</scope>
    <source>
        <strain evidence="13">153920</strain>
    </source>
</reference>
<dbReference type="Gene3D" id="3.30.565.10">
    <property type="entry name" value="Histidine kinase-like ATPase, C-terminal domain"/>
    <property type="match status" value="1"/>
</dbReference>
<keyword evidence="5" id="KW-0808">Transferase</keyword>
<organism evidence="13">
    <name type="scientific">Castellaniella ginsengisoli</name>
    <dbReference type="NCBI Taxonomy" id="546114"/>
    <lineage>
        <taxon>Bacteria</taxon>
        <taxon>Pseudomonadati</taxon>
        <taxon>Pseudomonadota</taxon>
        <taxon>Betaproteobacteria</taxon>
        <taxon>Burkholderiales</taxon>
        <taxon>Alcaligenaceae</taxon>
        <taxon>Castellaniella</taxon>
    </lineage>
</organism>
<evidence type="ECO:0000256" key="1">
    <source>
        <dbReference type="ARBA" id="ARBA00000085"/>
    </source>
</evidence>
<dbReference type="GO" id="GO:0000155">
    <property type="term" value="F:phosphorelay sensor kinase activity"/>
    <property type="evidence" value="ECO:0007669"/>
    <property type="project" value="InterPro"/>
</dbReference>
<gene>
    <name evidence="13" type="ORF">ABRY99_06590</name>
</gene>
<dbReference type="Pfam" id="PF02518">
    <property type="entry name" value="HATPase_c"/>
    <property type="match status" value="1"/>
</dbReference>
<evidence type="ECO:0000256" key="5">
    <source>
        <dbReference type="ARBA" id="ARBA00022679"/>
    </source>
</evidence>
<dbReference type="InterPro" id="IPR003660">
    <property type="entry name" value="HAMP_dom"/>
</dbReference>
<keyword evidence="9" id="KW-0902">Two-component regulatory system</keyword>
<evidence type="ECO:0000259" key="12">
    <source>
        <dbReference type="PROSITE" id="PS50885"/>
    </source>
</evidence>
<comment type="subcellular location">
    <subcellularLocation>
        <location evidence="2">Membrane</location>
    </subcellularLocation>
</comment>
<comment type="catalytic activity">
    <reaction evidence="1">
        <text>ATP + protein L-histidine = ADP + protein N-phospho-L-histidine.</text>
        <dbReference type="EC" id="2.7.13.3"/>
    </reaction>
</comment>
<evidence type="ECO:0000256" key="7">
    <source>
        <dbReference type="ARBA" id="ARBA00022777"/>
    </source>
</evidence>
<keyword evidence="4" id="KW-0597">Phosphoprotein</keyword>
<dbReference type="InterPro" id="IPR036097">
    <property type="entry name" value="HisK_dim/P_sf"/>
</dbReference>
<evidence type="ECO:0000256" key="6">
    <source>
        <dbReference type="ARBA" id="ARBA00022692"/>
    </source>
</evidence>
<feature type="domain" description="Histidine kinase" evidence="11">
    <location>
        <begin position="222"/>
        <end position="436"/>
    </location>
</feature>
<dbReference type="PROSITE" id="PS50109">
    <property type="entry name" value="HIS_KIN"/>
    <property type="match status" value="1"/>
</dbReference>
<protein>
    <recommendedName>
        <fullName evidence="3">histidine kinase</fullName>
        <ecNumber evidence="3">2.7.13.3</ecNumber>
    </recommendedName>
</protein>
<sequence length="441" mass="47913">MTPSRPSSLARRVTWAVTGTAAVFLLVIGLLAYTTFLRMEDALVDEVLSAQVAALRDEFKSGVAVPSTLLPRWSEGGRIQAWVQPADWPAPLDDMFASKSGGREIVHAGRTWHTWVEAIPQGRLYVRYEATSHEDRVQFFGWILAAGGALALACAWLLARRLARRVVAPIRIVSDRLSAWGGDAAIDEHAQGDEALQLIEAFNRIQDRVDRSVAFERQFAANLGHELRTPLAVLRSDCEMALLDAGPETPLGARLARMMVQVDAAAGSLAGAAALNSADPARMGWVDLALALEQAWFALEFMARARGLVLDSSIPRGAAVRWLDPDALLIVLRNLLRNAIEHAAPATLQVGLDDEGVLVLRDDGPGMTPERLTWVREWRAGRTDLSAGAAPDTGHGLGLGIAWRVCELRGWRLSVDSVQGGPDGGTTFRLDFRSAKSQRNS</sequence>
<dbReference type="InterPro" id="IPR003594">
    <property type="entry name" value="HATPase_dom"/>
</dbReference>
<evidence type="ECO:0000313" key="13">
    <source>
        <dbReference type="EMBL" id="XDJ43223.1"/>
    </source>
</evidence>
<feature type="domain" description="HAMP" evidence="12">
    <location>
        <begin position="164"/>
        <end position="214"/>
    </location>
</feature>
<dbReference type="EMBL" id="CP158252">
    <property type="protein sequence ID" value="XDJ43223.1"/>
    <property type="molecule type" value="Genomic_DNA"/>
</dbReference>
<evidence type="ECO:0000256" key="8">
    <source>
        <dbReference type="ARBA" id="ARBA00022989"/>
    </source>
</evidence>
<evidence type="ECO:0000256" key="4">
    <source>
        <dbReference type="ARBA" id="ARBA00022553"/>
    </source>
</evidence>
<dbReference type="RefSeq" id="WP_368644036.1">
    <property type="nucleotide sequence ID" value="NZ_CP158252.1"/>
</dbReference>